<feature type="region of interest" description="Disordered" evidence="1">
    <location>
        <begin position="1"/>
        <end position="25"/>
    </location>
</feature>
<dbReference type="Pfam" id="PF01454">
    <property type="entry name" value="MAGE"/>
    <property type="match status" value="1"/>
</dbReference>
<gene>
    <name evidence="3" type="ORF">GpartN1_g5107.t1</name>
</gene>
<proteinExistence type="predicted"/>
<dbReference type="Gene3D" id="1.10.10.1200">
    <property type="entry name" value="MAGE homology domain, winged helix WH1 motif"/>
    <property type="match status" value="1"/>
</dbReference>
<comment type="caution">
    <text evidence="3">The sequence shown here is derived from an EMBL/GenBank/DDBJ whole genome shotgun (WGS) entry which is preliminary data.</text>
</comment>
<dbReference type="SMART" id="SM01373">
    <property type="entry name" value="MAGE"/>
    <property type="match status" value="1"/>
</dbReference>
<dbReference type="AlphaFoldDB" id="A0A9C7URV9"/>
<feature type="domain" description="MAGE" evidence="2">
    <location>
        <begin position="36"/>
        <end position="223"/>
    </location>
</feature>
<evidence type="ECO:0000313" key="4">
    <source>
        <dbReference type="Proteomes" id="UP001061958"/>
    </source>
</evidence>
<organism evidence="3 4">
    <name type="scientific">Galdieria partita</name>
    <dbReference type="NCBI Taxonomy" id="83374"/>
    <lineage>
        <taxon>Eukaryota</taxon>
        <taxon>Rhodophyta</taxon>
        <taxon>Bangiophyceae</taxon>
        <taxon>Galdieriales</taxon>
        <taxon>Galdieriaceae</taxon>
        <taxon>Galdieria</taxon>
    </lineage>
</organism>
<reference evidence="3" key="2">
    <citation type="submission" date="2022-01" db="EMBL/GenBank/DDBJ databases">
        <authorList>
            <person name="Hirooka S."/>
            <person name="Miyagishima S.Y."/>
        </authorList>
    </citation>
    <scope>NUCLEOTIDE SEQUENCE</scope>
    <source>
        <strain evidence="3">NBRC 102759</strain>
    </source>
</reference>
<sequence>MSQRGAGGASSSQVNDLPSVGQKLASSNREDVVSAVCRHMLTATGKRAVVRRDDISQYIGRCFKTNDILEEASARLEEVFGLKIVELFTESKNGKASVNTSSSQAGPSRSKPASTMKVYILTNMLTTQDESNDDEECYFLGVLTVVVALLFVSPNTRLGQEKLVKSLYSLGVHQEKAYQGSNGKLTILQDLVKMWYLRKEQVEDETVYTLGPRIFKELSSDCMIGALEKLLEVKLEADYRELLLKQWDAISNSI</sequence>
<dbReference type="PANTHER" id="PTHR11736">
    <property type="entry name" value="MELANOMA-ASSOCIATED ANTIGEN MAGE ANTIGEN"/>
    <property type="match status" value="1"/>
</dbReference>
<dbReference type="OrthoDB" id="205198at2759"/>
<dbReference type="InterPro" id="IPR002190">
    <property type="entry name" value="MHD_dom"/>
</dbReference>
<dbReference type="InterPro" id="IPR037445">
    <property type="entry name" value="MAGE"/>
</dbReference>
<dbReference type="PANTHER" id="PTHR11736:SF14">
    <property type="entry name" value="NSE3 HOMOLOG, SMC5-SMC6 COMPLEX COMPONENT"/>
    <property type="match status" value="1"/>
</dbReference>
<dbReference type="GO" id="GO:0005634">
    <property type="term" value="C:nucleus"/>
    <property type="evidence" value="ECO:0007669"/>
    <property type="project" value="TreeGrafter"/>
</dbReference>
<name>A0A9C7URV9_9RHOD</name>
<evidence type="ECO:0000256" key="1">
    <source>
        <dbReference type="SAM" id="MobiDB-lite"/>
    </source>
</evidence>
<dbReference type="InterPro" id="IPR041898">
    <property type="entry name" value="MAGE_WH1"/>
</dbReference>
<accession>A0A9C7URV9</accession>
<evidence type="ECO:0000259" key="2">
    <source>
        <dbReference type="SMART" id="SM01373"/>
    </source>
</evidence>
<reference evidence="3" key="1">
    <citation type="journal article" date="2022" name="Proc. Natl. Acad. Sci. U.S.A.">
        <title>Life cycle and functional genomics of the unicellular red alga Galdieria for elucidating algal and plant evolution and industrial use.</title>
        <authorList>
            <person name="Hirooka S."/>
            <person name="Itabashi T."/>
            <person name="Ichinose T.M."/>
            <person name="Onuma R."/>
            <person name="Fujiwara T."/>
            <person name="Yamashita S."/>
            <person name="Jong L.W."/>
            <person name="Tomita R."/>
            <person name="Iwane A.H."/>
            <person name="Miyagishima S.Y."/>
        </authorList>
    </citation>
    <scope>NUCLEOTIDE SEQUENCE</scope>
    <source>
        <strain evidence="3">NBRC 102759</strain>
    </source>
</reference>
<dbReference type="InterPro" id="IPR041899">
    <property type="entry name" value="MAGE_WH2"/>
</dbReference>
<keyword evidence="4" id="KW-1185">Reference proteome</keyword>
<dbReference type="Proteomes" id="UP001061958">
    <property type="component" value="Unassembled WGS sequence"/>
</dbReference>
<protein>
    <recommendedName>
        <fullName evidence="2">MAGE domain-containing protein</fullName>
    </recommendedName>
</protein>
<evidence type="ECO:0000313" key="3">
    <source>
        <dbReference type="EMBL" id="GJQ13316.1"/>
    </source>
</evidence>
<dbReference type="Gene3D" id="1.10.10.1210">
    <property type="entry name" value="MAGE homology domain, winged helix WH2 motif"/>
    <property type="match status" value="1"/>
</dbReference>
<dbReference type="EMBL" id="BQMJ01000042">
    <property type="protein sequence ID" value="GJQ13316.1"/>
    <property type="molecule type" value="Genomic_DNA"/>
</dbReference>